<gene>
    <name evidence="1" type="primary">CDC73</name>
    <name evidence="1" type="ORF">H4S07_003051</name>
</gene>
<organism evidence="1 2">
    <name type="scientific">Coemansia furcata</name>
    <dbReference type="NCBI Taxonomy" id="417177"/>
    <lineage>
        <taxon>Eukaryota</taxon>
        <taxon>Fungi</taxon>
        <taxon>Fungi incertae sedis</taxon>
        <taxon>Zoopagomycota</taxon>
        <taxon>Kickxellomycotina</taxon>
        <taxon>Kickxellomycetes</taxon>
        <taxon>Kickxellales</taxon>
        <taxon>Kickxellaceae</taxon>
        <taxon>Coemansia</taxon>
    </lineage>
</organism>
<reference evidence="1" key="1">
    <citation type="submission" date="2022-07" db="EMBL/GenBank/DDBJ databases">
        <title>Phylogenomic reconstructions and comparative analyses of Kickxellomycotina fungi.</title>
        <authorList>
            <person name="Reynolds N.K."/>
            <person name="Stajich J.E."/>
            <person name="Barry K."/>
            <person name="Grigoriev I.V."/>
            <person name="Crous P."/>
            <person name="Smith M.E."/>
        </authorList>
    </citation>
    <scope>NUCLEOTIDE SEQUENCE</scope>
    <source>
        <strain evidence="1">CBS 102833</strain>
    </source>
</reference>
<dbReference type="Proteomes" id="UP001140096">
    <property type="component" value="Unassembled WGS sequence"/>
</dbReference>
<name>A0ACC1LIC0_9FUNG</name>
<dbReference type="EMBL" id="JANBUP010000898">
    <property type="protein sequence ID" value="KAJ2809798.1"/>
    <property type="molecule type" value="Genomic_DNA"/>
</dbReference>
<evidence type="ECO:0000313" key="1">
    <source>
        <dbReference type="EMBL" id="KAJ2809798.1"/>
    </source>
</evidence>
<proteinExistence type="predicted"/>
<accession>A0ACC1LIC0</accession>
<evidence type="ECO:0000313" key="2">
    <source>
        <dbReference type="Proteomes" id="UP001140096"/>
    </source>
</evidence>
<comment type="caution">
    <text evidence="1">The sequence shown here is derived from an EMBL/GenBank/DDBJ whole genome shotgun (WGS) entry which is preliminary data.</text>
</comment>
<keyword evidence="2" id="KW-1185">Reference proteome</keyword>
<sequence length="392" mass="43632">MSSTTADPLHLLRQFTIQNKKAELLDQNDNLTTDLQAATTIRFGEEASFARDTPTSFLRSNSDSDHYTLSALLHFLDHRDQSFYEYMKTTNTLGLQTISFGDRAQVLGYLTGKIEELAVSDPAVEKQPAAGDAKRAKTRSAPDAVAASTAANDIARDIMRRERVLITSSTVLSSNKSFARVPELAKALFPSKPGAVAKGAVASGKPAADISASGQASAASRRSTQHRKRRNPIIVVPAATTSMFTMYNIKSLLQDHQFVDGRAEMEKAGPKPHEVFVEHTMTYSGQTVKFRVVDSVQDFTEADWEALVCVFTQGAAWQFKNWTWKTPEEVFQNCLGFYPKYQDERPKDTVNSWAVSLLNIERSKRHMDRATVAGLWNNLEQYMARNKPELLA</sequence>
<protein>
    <submittedName>
        <fullName evidence="1">Accessory factor associated with RNA polymerase II</fullName>
    </submittedName>
</protein>